<dbReference type="Pfam" id="PF14054">
    <property type="entry name" value="DUF4249"/>
    <property type="match status" value="1"/>
</dbReference>
<protein>
    <submittedName>
        <fullName evidence="1">DUF4249 domain-containing protein</fullName>
    </submittedName>
</protein>
<evidence type="ECO:0000313" key="1">
    <source>
        <dbReference type="EMBL" id="MCR9017160.1"/>
    </source>
</evidence>
<evidence type="ECO:0000313" key="2">
    <source>
        <dbReference type="Proteomes" id="UP001142175"/>
    </source>
</evidence>
<dbReference type="PROSITE" id="PS51257">
    <property type="entry name" value="PROKAR_LIPOPROTEIN"/>
    <property type="match status" value="1"/>
</dbReference>
<gene>
    <name evidence="1" type="ORF">NU887_19150</name>
</gene>
<accession>A0A9X2PBH1</accession>
<proteinExistence type="predicted"/>
<dbReference type="RefSeq" id="WP_258425001.1">
    <property type="nucleotide sequence ID" value="NZ_JANAEZ010000004.1"/>
</dbReference>
<comment type="caution">
    <text evidence="1">The sequence shown here is derived from an EMBL/GenBank/DDBJ whole genome shotgun (WGS) entry which is preliminary data.</text>
</comment>
<dbReference type="EMBL" id="JANSUY010000024">
    <property type="protein sequence ID" value="MCR9017160.1"/>
    <property type="molecule type" value="Genomic_DNA"/>
</dbReference>
<name>A0A9X2PBH1_9BACT</name>
<dbReference type="AlphaFoldDB" id="A0A9X2PBH1"/>
<keyword evidence="2" id="KW-1185">Reference proteome</keyword>
<reference evidence="1" key="1">
    <citation type="submission" date="2022-08" db="EMBL/GenBank/DDBJ databases">
        <authorList>
            <person name="Zhang D."/>
        </authorList>
    </citation>
    <scope>NUCLEOTIDE SEQUENCE</scope>
    <source>
        <strain evidence="1">XJ19-11</strain>
    </source>
</reference>
<dbReference type="Proteomes" id="UP001142175">
    <property type="component" value="Unassembled WGS sequence"/>
</dbReference>
<sequence length="381" mass="43444">MGKRLSYVVAVLLLFLWGSCRDPFEPEVTNADIAILVVEGYIETNGEESTIYLSRTNPIRSDSVALPVIDASVFLISSTGESWSFSETDSGTYSYSGFFDTDNTYQLGINLPNGKQYLSDPIKPIVTPEINELNFLRDEAGVEIFISTKGTDEAQYFLWDYEEHWIFRPGVISFLKFEGGQVVRREPDERIDLCWNSNIFPKIILQNSARFEDNTIIQRELVRIPNESEKLTQRYSIKVRQRAIDQATYDFWEILRKNSDDIGGIFSPLPSLIGGNIKAVNPGDEDAIGYVSMGQSASQRIYIDYEDVQPWRVFIPEYEFCFVLPDTIPPNEAVTAFNNIDRVPAREVFDGMFFLGYRASTKQCTDCTLRGNNKAPDFWED</sequence>
<dbReference type="InterPro" id="IPR025345">
    <property type="entry name" value="DUF4249"/>
</dbReference>
<organism evidence="1 2">
    <name type="scientific">Aquiflexum gelatinilyticum</name>
    <dbReference type="NCBI Taxonomy" id="2961943"/>
    <lineage>
        <taxon>Bacteria</taxon>
        <taxon>Pseudomonadati</taxon>
        <taxon>Bacteroidota</taxon>
        <taxon>Cytophagia</taxon>
        <taxon>Cytophagales</taxon>
        <taxon>Cyclobacteriaceae</taxon>
        <taxon>Aquiflexum</taxon>
    </lineage>
</organism>